<dbReference type="EMBL" id="CP014230">
    <property type="protein sequence ID" value="AMD93948.1"/>
    <property type="molecule type" value="Genomic_DNA"/>
</dbReference>
<protein>
    <recommendedName>
        <fullName evidence="3">MobA-like NTP transferase domain-containing protein</fullName>
    </recommendedName>
</protein>
<keyword evidence="1" id="KW-0808">Transferase</keyword>
<dbReference type="PANTHER" id="PTHR43584:SF8">
    <property type="entry name" value="N-ACETYLMURAMATE ALPHA-1-PHOSPHATE URIDYLYLTRANSFERASE"/>
    <property type="match status" value="1"/>
</dbReference>
<accession>A0A109W6K9</accession>
<evidence type="ECO:0000313" key="4">
    <source>
        <dbReference type="EMBL" id="AMD93948.1"/>
    </source>
</evidence>
<dbReference type="InterPro" id="IPR029044">
    <property type="entry name" value="Nucleotide-diphossugar_trans"/>
</dbReference>
<dbReference type="Pfam" id="PF12804">
    <property type="entry name" value="NTP_transf_3"/>
    <property type="match status" value="1"/>
</dbReference>
<dbReference type="CDD" id="cd02523">
    <property type="entry name" value="PC_cytidylyltransferase"/>
    <property type="match status" value="1"/>
</dbReference>
<dbReference type="PANTHER" id="PTHR43584">
    <property type="entry name" value="NUCLEOTIDYL TRANSFERASE"/>
    <property type="match status" value="1"/>
</dbReference>
<evidence type="ECO:0000256" key="1">
    <source>
        <dbReference type="ARBA" id="ARBA00022679"/>
    </source>
</evidence>
<evidence type="ECO:0000313" key="5">
    <source>
        <dbReference type="Proteomes" id="UP000063964"/>
    </source>
</evidence>
<feature type="domain" description="MobA-like NTP transferase" evidence="3">
    <location>
        <begin position="8"/>
        <end position="100"/>
    </location>
</feature>
<organism evidence="4 5">
    <name type="scientific">Desulfomicrobium orale DSM 12838</name>
    <dbReference type="NCBI Taxonomy" id="888061"/>
    <lineage>
        <taxon>Bacteria</taxon>
        <taxon>Pseudomonadati</taxon>
        <taxon>Thermodesulfobacteriota</taxon>
        <taxon>Desulfovibrionia</taxon>
        <taxon>Desulfovibrionales</taxon>
        <taxon>Desulfomicrobiaceae</taxon>
        <taxon>Desulfomicrobium</taxon>
    </lineage>
</organism>
<dbReference type="InterPro" id="IPR025877">
    <property type="entry name" value="MobA-like_NTP_Trfase"/>
</dbReference>
<dbReference type="InterPro" id="IPR050065">
    <property type="entry name" value="GlmU-like"/>
</dbReference>
<gene>
    <name evidence="4" type="ORF">AXF15_00630</name>
</gene>
<dbReference type="GO" id="GO:0016779">
    <property type="term" value="F:nucleotidyltransferase activity"/>
    <property type="evidence" value="ECO:0007669"/>
    <property type="project" value="UniProtKB-KW"/>
</dbReference>
<keyword evidence="5" id="KW-1185">Reference proteome</keyword>
<dbReference type="SUPFAM" id="SSF53448">
    <property type="entry name" value="Nucleotide-diphospho-sugar transferases"/>
    <property type="match status" value="1"/>
</dbReference>
<evidence type="ECO:0000256" key="2">
    <source>
        <dbReference type="ARBA" id="ARBA00022695"/>
    </source>
</evidence>
<dbReference type="Gene3D" id="3.90.550.10">
    <property type="entry name" value="Spore Coat Polysaccharide Biosynthesis Protein SpsA, Chain A"/>
    <property type="match status" value="1"/>
</dbReference>
<reference evidence="5" key="1">
    <citation type="submission" date="2016-02" db="EMBL/GenBank/DDBJ databases">
        <authorList>
            <person name="Holder M.E."/>
            <person name="Ajami N.J."/>
            <person name="Petrosino J.F."/>
        </authorList>
    </citation>
    <scope>NUCLEOTIDE SEQUENCE [LARGE SCALE GENOMIC DNA]</scope>
    <source>
        <strain evidence="5">DSM 12838</strain>
    </source>
</reference>
<name>A0A109W6K9_9BACT</name>
<dbReference type="STRING" id="888061.AXF15_00630"/>
<dbReference type="Proteomes" id="UP000063964">
    <property type="component" value="Chromosome"/>
</dbReference>
<keyword evidence="2" id="KW-0548">Nucleotidyltransferase</keyword>
<evidence type="ECO:0000259" key="3">
    <source>
        <dbReference type="Pfam" id="PF12804"/>
    </source>
</evidence>
<sequence>MLSLTEDRPKCLVEAGEKPLLAWQIEALRGAGIQDILVVGGYLGHMLHGPFVRRHNPDWDKTNMLASLLVARDWLQAAPCVISYADIVYPARAVARLLDAPGEIALLYDVNWRKLWTKRFDDPASDAESFTLDAGGNVTGIGQKGVPLESIQGQYMGLLKITPAGLEWIEALLARQPELRARLDMTALLARLLAEGRKIASRPWDGPWCEVDTPEDLRVAEQILREETW</sequence>
<dbReference type="KEGG" id="doa:AXF15_00630"/>
<proteinExistence type="predicted"/>
<dbReference type="AlphaFoldDB" id="A0A109W6K9"/>